<protein>
    <submittedName>
        <fullName evidence="1">Serine/threonine phosphatase</fullName>
    </submittedName>
</protein>
<evidence type="ECO:0000313" key="2">
    <source>
        <dbReference type="Proteomes" id="UP000663419"/>
    </source>
</evidence>
<dbReference type="AlphaFoldDB" id="A0A8A1M0R7"/>
<name>A0A8A1M0R7_AJEC8</name>
<dbReference type="VEuPathDB" id="FungiDB:I7I53_12064"/>
<accession>A0A8A1M0R7</accession>
<dbReference type="Proteomes" id="UP000663419">
    <property type="component" value="Chromosome 6"/>
</dbReference>
<sequence>MAGTPSEALSQRAMPAARLMRVRSKTCGISTWRMLLSDTWFWKLIVGVSARKCVPRASTSHIVPASKQPPHPP</sequence>
<organism evidence="1 2">
    <name type="scientific">Ajellomyces capsulatus (strain H88)</name>
    <name type="common">Darling's disease fungus</name>
    <name type="synonym">Histoplasma capsulatum</name>
    <dbReference type="NCBI Taxonomy" id="544711"/>
    <lineage>
        <taxon>Eukaryota</taxon>
        <taxon>Fungi</taxon>
        <taxon>Dikarya</taxon>
        <taxon>Ascomycota</taxon>
        <taxon>Pezizomycotina</taxon>
        <taxon>Eurotiomycetes</taxon>
        <taxon>Eurotiomycetidae</taxon>
        <taxon>Onygenales</taxon>
        <taxon>Ajellomycetaceae</taxon>
        <taxon>Histoplasma</taxon>
    </lineage>
</organism>
<reference evidence="1" key="1">
    <citation type="submission" date="2021-01" db="EMBL/GenBank/DDBJ databases">
        <title>Chromosome-level genome assembly of a human fungal pathogen reveals clustering of transcriptionally co-regulated genes.</title>
        <authorList>
            <person name="Voorhies M."/>
            <person name="Cohen S."/>
            <person name="Shea T.P."/>
            <person name="Petrus S."/>
            <person name="Munoz J.F."/>
            <person name="Poplawski S."/>
            <person name="Goldman W.E."/>
            <person name="Michael T."/>
            <person name="Cuomo C.A."/>
            <person name="Sil A."/>
            <person name="Beyhan S."/>
        </authorList>
    </citation>
    <scope>NUCLEOTIDE SEQUENCE</scope>
    <source>
        <strain evidence="1">H88</strain>
    </source>
</reference>
<dbReference type="EMBL" id="CP069107">
    <property type="protein sequence ID" value="QSS57777.1"/>
    <property type="molecule type" value="Genomic_DNA"/>
</dbReference>
<evidence type="ECO:0000313" key="1">
    <source>
        <dbReference type="EMBL" id="QSS57777.1"/>
    </source>
</evidence>
<gene>
    <name evidence="1" type="ORF">I7I53_12064</name>
</gene>
<proteinExistence type="predicted"/>